<evidence type="ECO:0000313" key="2">
    <source>
        <dbReference type="Proteomes" id="UP000256405"/>
    </source>
</evidence>
<accession>A0A3E0DQP9</accession>
<evidence type="ECO:0000313" key="1">
    <source>
        <dbReference type="EMBL" id="REG85324.1"/>
    </source>
</evidence>
<reference evidence="1 2" key="1">
    <citation type="submission" date="2018-08" db="EMBL/GenBank/DDBJ databases">
        <title>Genomic Encyclopedia of Archaeal and Bacterial Type Strains, Phase II (KMG-II): from individual species to whole genera.</title>
        <authorList>
            <person name="Goeker M."/>
        </authorList>
    </citation>
    <scope>NUCLEOTIDE SEQUENCE [LARGE SCALE GENOMIC DNA]</scope>
    <source>
        <strain evidence="1 2">DSM 15986</strain>
    </source>
</reference>
<gene>
    <name evidence="1" type="ORF">C8N25_11311</name>
</gene>
<dbReference type="Proteomes" id="UP000256405">
    <property type="component" value="Unassembled WGS sequence"/>
</dbReference>
<dbReference type="RefSeq" id="WP_205635915.1">
    <property type="nucleotide sequence ID" value="NZ_MSSW01000093.1"/>
</dbReference>
<organism evidence="1 2">
    <name type="scientific">Algoriphagus antarcticus</name>
    <dbReference type="NCBI Taxonomy" id="238540"/>
    <lineage>
        <taxon>Bacteria</taxon>
        <taxon>Pseudomonadati</taxon>
        <taxon>Bacteroidota</taxon>
        <taxon>Cytophagia</taxon>
        <taxon>Cytophagales</taxon>
        <taxon>Cyclobacteriaceae</taxon>
        <taxon>Algoriphagus</taxon>
    </lineage>
</organism>
<dbReference type="AlphaFoldDB" id="A0A3E0DQP9"/>
<name>A0A3E0DQP9_9BACT</name>
<protein>
    <submittedName>
        <fullName evidence="1">Uncharacterized protein</fullName>
    </submittedName>
</protein>
<keyword evidence="2" id="KW-1185">Reference proteome</keyword>
<comment type="caution">
    <text evidence="1">The sequence shown here is derived from an EMBL/GenBank/DDBJ whole genome shotgun (WGS) entry which is preliminary data.</text>
</comment>
<dbReference type="EMBL" id="QUNF01000013">
    <property type="protein sequence ID" value="REG85324.1"/>
    <property type="molecule type" value="Genomic_DNA"/>
</dbReference>
<proteinExistence type="predicted"/>
<sequence length="88" mass="9919">MIENFDGSLVLDVEGISELVKGMRFNFDSHLESDIQIIDPANTTLVADKFMDTEGQNSFEKHIFEIVTSTEIKYTSRTRRLSTSSAIS</sequence>